<dbReference type="AlphaFoldDB" id="A0A8H7E078"/>
<dbReference type="OrthoDB" id="4206383at2759"/>
<reference evidence="1" key="1">
    <citation type="submission" date="2020-02" db="EMBL/GenBank/DDBJ databases">
        <authorList>
            <person name="Palmer J.M."/>
        </authorList>
    </citation>
    <scope>NUCLEOTIDE SEQUENCE</scope>
    <source>
        <strain evidence="1">EPUS1.4</strain>
        <tissue evidence="1">Thallus</tissue>
    </source>
</reference>
<sequence>MSFPKSRNPASKSPALCIRHIKAHHSMPARPSPLLLIEQIGPGAAEIDDLGTAVAILLEAGALEAVEGVADALAAADDAFVLVVAERALVADARQRRRPHIRVAHGALAVAFVAQPPDVDAGQLAAHH</sequence>
<keyword evidence="2" id="KW-1185">Reference proteome</keyword>
<gene>
    <name evidence="1" type="ORF">GJ744_002835</name>
</gene>
<comment type="caution">
    <text evidence="1">The sequence shown here is derived from an EMBL/GenBank/DDBJ whole genome shotgun (WGS) entry which is preliminary data.</text>
</comment>
<organism evidence="1 2">
    <name type="scientific">Endocarpon pusillum</name>
    <dbReference type="NCBI Taxonomy" id="364733"/>
    <lineage>
        <taxon>Eukaryota</taxon>
        <taxon>Fungi</taxon>
        <taxon>Dikarya</taxon>
        <taxon>Ascomycota</taxon>
        <taxon>Pezizomycotina</taxon>
        <taxon>Eurotiomycetes</taxon>
        <taxon>Chaetothyriomycetidae</taxon>
        <taxon>Verrucariales</taxon>
        <taxon>Verrucariaceae</taxon>
        <taxon>Endocarpon</taxon>
    </lineage>
</organism>
<name>A0A8H7E078_9EURO</name>
<protein>
    <submittedName>
        <fullName evidence="1">Uncharacterized protein</fullName>
    </submittedName>
</protein>
<accession>A0A8H7E078</accession>
<dbReference type="EMBL" id="JAACFV010000150">
    <property type="protein sequence ID" value="KAF7504070.1"/>
    <property type="molecule type" value="Genomic_DNA"/>
</dbReference>
<proteinExistence type="predicted"/>
<evidence type="ECO:0000313" key="2">
    <source>
        <dbReference type="Proteomes" id="UP000606974"/>
    </source>
</evidence>
<dbReference type="Proteomes" id="UP000606974">
    <property type="component" value="Unassembled WGS sequence"/>
</dbReference>
<evidence type="ECO:0000313" key="1">
    <source>
        <dbReference type="EMBL" id="KAF7504070.1"/>
    </source>
</evidence>